<sequence length="30" mass="3319">MPGIEQATKVPSTLPLDADIRQPARQTPTW</sequence>
<name>A0A212S0U1_9PROT</name>
<dbReference type="AlphaFoldDB" id="A0A212S0U1"/>
<reference evidence="2 3" key="1">
    <citation type="submission" date="2017-06" db="EMBL/GenBank/DDBJ databases">
        <authorList>
            <person name="Kim H.J."/>
            <person name="Triplett B.A."/>
        </authorList>
    </citation>
    <scope>NUCLEOTIDE SEQUENCE [LARGE SCALE GENOMIC DNA]</scope>
    <source>
        <strain evidence="2 3">B29T1</strain>
    </source>
</reference>
<evidence type="ECO:0000313" key="2">
    <source>
        <dbReference type="EMBL" id="SNB78699.1"/>
    </source>
</evidence>
<proteinExistence type="predicted"/>
<feature type="region of interest" description="Disordered" evidence="1">
    <location>
        <begin position="1"/>
        <end position="30"/>
    </location>
</feature>
<accession>A0A212S0U1</accession>
<gene>
    <name evidence="2" type="ORF">SAMN07250955_11926</name>
</gene>
<evidence type="ECO:0000313" key="3">
    <source>
        <dbReference type="Proteomes" id="UP000197065"/>
    </source>
</evidence>
<dbReference type="Proteomes" id="UP000197065">
    <property type="component" value="Unassembled WGS sequence"/>
</dbReference>
<keyword evidence="3" id="KW-1185">Reference proteome</keyword>
<dbReference type="EMBL" id="FYEH01000019">
    <property type="protein sequence ID" value="SNB78699.1"/>
    <property type="molecule type" value="Genomic_DNA"/>
</dbReference>
<organism evidence="2 3">
    <name type="scientific">Arboricoccus pini</name>
    <dbReference type="NCBI Taxonomy" id="1963835"/>
    <lineage>
        <taxon>Bacteria</taxon>
        <taxon>Pseudomonadati</taxon>
        <taxon>Pseudomonadota</taxon>
        <taxon>Alphaproteobacteria</taxon>
        <taxon>Geminicoccales</taxon>
        <taxon>Geminicoccaceae</taxon>
        <taxon>Arboricoccus</taxon>
    </lineage>
</organism>
<evidence type="ECO:0000256" key="1">
    <source>
        <dbReference type="SAM" id="MobiDB-lite"/>
    </source>
</evidence>
<protein>
    <submittedName>
        <fullName evidence="2">Uncharacterized protein</fullName>
    </submittedName>
</protein>